<organism evidence="2 3">
    <name type="scientific">Budvicia aquatica</name>
    <dbReference type="NCBI Taxonomy" id="82979"/>
    <lineage>
        <taxon>Bacteria</taxon>
        <taxon>Pseudomonadati</taxon>
        <taxon>Pseudomonadota</taxon>
        <taxon>Gammaproteobacteria</taxon>
        <taxon>Enterobacterales</taxon>
        <taxon>Budviciaceae</taxon>
        <taxon>Budvicia</taxon>
    </lineage>
</organism>
<reference evidence="3" key="1">
    <citation type="submission" date="2017-09" db="EMBL/GenBank/DDBJ databases">
        <title>FDA dAtabase for Regulatory Grade micrObial Sequences (FDA-ARGOS): Supporting development and validation of Infectious Disease Dx tests.</title>
        <authorList>
            <person name="Minogue T."/>
            <person name="Wolcott M."/>
            <person name="Wasieloski L."/>
            <person name="Aguilar W."/>
            <person name="Moore D."/>
            <person name="Tallon L."/>
            <person name="Sadzewicz L."/>
            <person name="Ott S."/>
            <person name="Zhao X."/>
            <person name="Nagaraj S."/>
            <person name="Vavikolanu K."/>
            <person name="Aluvathingal J."/>
            <person name="Nadendla S."/>
            <person name="Sichtig H."/>
        </authorList>
    </citation>
    <scope>NUCLEOTIDE SEQUENCE [LARGE SCALE GENOMIC DNA]</scope>
    <source>
        <strain evidence="3">FDAARGOS_387</strain>
    </source>
</reference>
<evidence type="ECO:0000256" key="1">
    <source>
        <dbReference type="SAM" id="Phobius"/>
    </source>
</evidence>
<evidence type="ECO:0000313" key="2">
    <source>
        <dbReference type="EMBL" id="PHI30364.1"/>
    </source>
</evidence>
<keyword evidence="1" id="KW-0812">Transmembrane</keyword>
<gene>
    <name evidence="2" type="ORF">CRN84_13980</name>
</gene>
<dbReference type="EMBL" id="PDDX01000001">
    <property type="protein sequence ID" value="PHI30364.1"/>
    <property type="molecule type" value="Genomic_DNA"/>
</dbReference>
<keyword evidence="3" id="KW-1185">Reference proteome</keyword>
<protein>
    <submittedName>
        <fullName evidence="2">Uncharacterized protein</fullName>
    </submittedName>
</protein>
<evidence type="ECO:0000313" key="3">
    <source>
        <dbReference type="Proteomes" id="UP000224974"/>
    </source>
</evidence>
<dbReference type="Proteomes" id="UP000224974">
    <property type="component" value="Unassembled WGS sequence"/>
</dbReference>
<comment type="caution">
    <text evidence="2">The sequence shown here is derived from an EMBL/GenBank/DDBJ whole genome shotgun (WGS) entry which is preliminary data.</text>
</comment>
<sequence length="59" mass="6997">MIYIQGNGPYLFSFDRHQYNHNQKEVISLLMIQLCLGLFIVKFKLHVFTPPEILKIAIY</sequence>
<keyword evidence="1" id="KW-0472">Membrane</keyword>
<proteinExistence type="predicted"/>
<feature type="transmembrane region" description="Helical" evidence="1">
    <location>
        <begin position="26"/>
        <end position="45"/>
    </location>
</feature>
<name>A0A2C6DNI7_9GAMM</name>
<dbReference type="AlphaFoldDB" id="A0A2C6DNI7"/>
<accession>A0A2C6DNI7</accession>
<keyword evidence="1" id="KW-1133">Transmembrane helix</keyword>